<reference evidence="1 2" key="1">
    <citation type="submission" date="2018-03" db="EMBL/GenBank/DDBJ databases">
        <title>Cross-interface Injection: A General Nanoliter Liquid Handling Method Applied to Single Cells Genome Amplification Automated Nanoliter Liquid Handling Applied to Single Cell Multiple Displacement Amplification.</title>
        <authorList>
            <person name="Yun J."/>
            <person name="Xu P."/>
            <person name="Xu J."/>
            <person name="Dai X."/>
            <person name="Wang Y."/>
            <person name="Zheng X."/>
            <person name="Cao C."/>
            <person name="Yi Q."/>
            <person name="Zhu Y."/>
            <person name="Wang L."/>
            <person name="Dong Z."/>
            <person name="Huang Y."/>
            <person name="Huang L."/>
            <person name="Du W."/>
        </authorList>
    </citation>
    <scope>NUCLEOTIDE SEQUENCE [LARGE SCALE GENOMIC DNA]</scope>
    <source>
        <strain evidence="1 2">A9-4</strain>
    </source>
</reference>
<dbReference type="Proteomes" id="UP000241514">
    <property type="component" value="Unassembled WGS sequence"/>
</dbReference>
<comment type="caution">
    <text evidence="1">The sequence shown here is derived from an EMBL/GenBank/DDBJ whole genome shotgun (WGS) entry which is preliminary data.</text>
</comment>
<organism evidence="1 2">
    <name type="scientific">Pseudidiomarina aestuarii</name>
    <dbReference type="NCBI Taxonomy" id="624146"/>
    <lineage>
        <taxon>Bacteria</taxon>
        <taxon>Pseudomonadati</taxon>
        <taxon>Pseudomonadota</taxon>
        <taxon>Gammaproteobacteria</taxon>
        <taxon>Alteromonadales</taxon>
        <taxon>Idiomarinaceae</taxon>
        <taxon>Pseudidiomarina</taxon>
    </lineage>
</organism>
<feature type="non-terminal residue" evidence="1">
    <location>
        <position position="1"/>
    </location>
</feature>
<dbReference type="AlphaFoldDB" id="A0A6N4DCQ0"/>
<proteinExistence type="predicted"/>
<protein>
    <submittedName>
        <fullName evidence="1">Metal-dependent hydrolase</fullName>
    </submittedName>
</protein>
<evidence type="ECO:0000313" key="2">
    <source>
        <dbReference type="Proteomes" id="UP000241514"/>
    </source>
</evidence>
<dbReference type="EMBL" id="PYVG01000166">
    <property type="protein sequence ID" value="PTB87767.1"/>
    <property type="molecule type" value="Genomic_DNA"/>
</dbReference>
<dbReference type="InterPro" id="IPR011059">
    <property type="entry name" value="Metal-dep_hydrolase_composite"/>
</dbReference>
<dbReference type="SUPFAM" id="SSF51338">
    <property type="entry name" value="Composite domain of metallo-dependent hydrolases"/>
    <property type="match status" value="1"/>
</dbReference>
<dbReference type="GO" id="GO:0016810">
    <property type="term" value="F:hydrolase activity, acting on carbon-nitrogen (but not peptide) bonds"/>
    <property type="evidence" value="ECO:0007669"/>
    <property type="project" value="InterPro"/>
</dbReference>
<keyword evidence="1" id="KW-0378">Hydrolase</keyword>
<evidence type="ECO:0000313" key="1">
    <source>
        <dbReference type="EMBL" id="PTB87767.1"/>
    </source>
</evidence>
<name>A0A6N4DCQ0_9GAMM</name>
<accession>A0A6N4DCQ0</accession>
<gene>
    <name evidence="1" type="ORF">C9928_07300</name>
</gene>
<dbReference type="Gene3D" id="2.30.40.10">
    <property type="entry name" value="Urease, subunit C, domain 1"/>
    <property type="match status" value="1"/>
</dbReference>
<sequence length="49" mass="5412">AFGLPDRGRIQVGYKADLIAVTESPLDNLESLLTLAKIWKNGFAVAFEY</sequence>